<dbReference type="RefSeq" id="WP_416207068.1">
    <property type="nucleotide sequence ID" value="NZ_JBBKTX010000024.1"/>
</dbReference>
<keyword evidence="5 6" id="KW-0975">Bacterial flagellum</keyword>
<comment type="subcellular location">
    <subcellularLocation>
        <location evidence="2 6">Bacterial flagellum basal body</location>
    </subcellularLocation>
</comment>
<reference evidence="7 8" key="1">
    <citation type="submission" date="2024-03" db="EMBL/GenBank/DDBJ databases">
        <title>High-quality draft genome sequence of Oceanobacter sp. wDCs-4.</title>
        <authorList>
            <person name="Dong C."/>
        </authorList>
    </citation>
    <scope>NUCLEOTIDE SEQUENCE [LARGE SCALE GENOMIC DNA]</scope>
    <source>
        <strain evidence="8">wDCs-4</strain>
    </source>
</reference>
<sequence length="376" mass="39798" precursor="true">MNTRTNRPHNRCRWPWLALATIALLLSTTVQAERIKDITSIAGIRSNQLVGYGLVVGLDGSGDKAPFTTQTFRNMMAEFGITLPGGTDPKLKNVAAVSVTADLPAFSKPGQRVDVTVASLGNAKSLRGGQLLFTPLKGADGNVYAIAQGNLVVGGLGVDGNDGSRITINVPSVGRIPNGASVEQAVPTNFARGDSLVFNLDQPDFTTARYMVDKINDLLGPGTAEALDATSIRVSAPRDTSQRVAYLSIIENLEIETGDERAKVIINSRTGTIVMGQHVRIEPVAVTHGSMTVTIQEDYNVTQPNALADGDTVVVPQTNINIEQGGDNRMFRFGPGVTLDDIIKAVNEIGAAPGDLMAILEAMKQAGALKAELIVI</sequence>
<evidence type="ECO:0000313" key="8">
    <source>
        <dbReference type="Proteomes" id="UP001620597"/>
    </source>
</evidence>
<name>A0ABW8NMM8_9GAMM</name>
<feature type="signal peptide" evidence="6">
    <location>
        <begin position="1"/>
        <end position="32"/>
    </location>
</feature>
<evidence type="ECO:0000256" key="1">
    <source>
        <dbReference type="ARBA" id="ARBA00002591"/>
    </source>
</evidence>
<comment type="subunit">
    <text evidence="6">The basal body constitutes a major portion of the flagellar organelle and consists of four rings (L,P,S, and M) mounted on a central rod.</text>
</comment>
<proteinExistence type="inferred from homology"/>
<evidence type="ECO:0000256" key="6">
    <source>
        <dbReference type="HAMAP-Rule" id="MF_00416"/>
    </source>
</evidence>
<evidence type="ECO:0000256" key="5">
    <source>
        <dbReference type="ARBA" id="ARBA00023143"/>
    </source>
</evidence>
<dbReference type="NCBIfam" id="NF003676">
    <property type="entry name" value="PRK05303.1"/>
    <property type="match status" value="1"/>
</dbReference>
<dbReference type="EMBL" id="JBBKTX010000024">
    <property type="protein sequence ID" value="MFK4754117.1"/>
    <property type="molecule type" value="Genomic_DNA"/>
</dbReference>
<evidence type="ECO:0000256" key="3">
    <source>
        <dbReference type="ARBA" id="ARBA00008994"/>
    </source>
</evidence>
<comment type="function">
    <text evidence="1 6">Assembles around the rod to form the L-ring and probably protects the motor/basal body from shearing forces during rotation.</text>
</comment>
<comment type="caution">
    <text evidence="7">The sequence shown here is derived from an EMBL/GenBank/DDBJ whole genome shotgun (WGS) entry which is preliminary data.</text>
</comment>
<dbReference type="PANTHER" id="PTHR30381:SF0">
    <property type="entry name" value="FLAGELLAR P-RING PROTEIN"/>
    <property type="match status" value="1"/>
</dbReference>
<organism evidence="7 8">
    <name type="scientific">Oceanobacter antarcticus</name>
    <dbReference type="NCBI Taxonomy" id="3133425"/>
    <lineage>
        <taxon>Bacteria</taxon>
        <taxon>Pseudomonadati</taxon>
        <taxon>Pseudomonadota</taxon>
        <taxon>Gammaproteobacteria</taxon>
        <taxon>Oceanospirillales</taxon>
        <taxon>Oceanospirillaceae</taxon>
        <taxon>Oceanobacter</taxon>
    </lineage>
</organism>
<keyword evidence="4 6" id="KW-0732">Signal</keyword>
<dbReference type="Pfam" id="PF02119">
    <property type="entry name" value="FlgI"/>
    <property type="match status" value="1"/>
</dbReference>
<comment type="similarity">
    <text evidence="3 6">Belongs to the FlgI family.</text>
</comment>
<evidence type="ECO:0000256" key="2">
    <source>
        <dbReference type="ARBA" id="ARBA00004117"/>
    </source>
</evidence>
<protein>
    <recommendedName>
        <fullName evidence="6">Flagellar P-ring protein</fullName>
    </recommendedName>
    <alternativeName>
        <fullName evidence="6">Basal body P-ring protein</fullName>
    </alternativeName>
</protein>
<dbReference type="Proteomes" id="UP001620597">
    <property type="component" value="Unassembled WGS sequence"/>
</dbReference>
<dbReference type="PANTHER" id="PTHR30381">
    <property type="entry name" value="FLAGELLAR P-RING PERIPLASMIC PROTEIN FLGI"/>
    <property type="match status" value="1"/>
</dbReference>
<keyword evidence="7" id="KW-0966">Cell projection</keyword>
<feature type="chain" id="PRO_5044934710" description="Flagellar P-ring protein" evidence="6">
    <location>
        <begin position="33"/>
        <end position="376"/>
    </location>
</feature>
<dbReference type="InterPro" id="IPR001782">
    <property type="entry name" value="Flag_FlgI"/>
</dbReference>
<evidence type="ECO:0000256" key="4">
    <source>
        <dbReference type="ARBA" id="ARBA00022729"/>
    </source>
</evidence>
<keyword evidence="7" id="KW-0282">Flagellum</keyword>
<gene>
    <name evidence="6" type="primary">flgI</name>
    <name evidence="7" type="ORF">WG929_17020</name>
</gene>
<dbReference type="PRINTS" id="PR01010">
    <property type="entry name" value="FLGPRINGFLGI"/>
</dbReference>
<keyword evidence="8" id="KW-1185">Reference proteome</keyword>
<accession>A0ABW8NMM8</accession>
<evidence type="ECO:0000313" key="7">
    <source>
        <dbReference type="EMBL" id="MFK4754117.1"/>
    </source>
</evidence>
<dbReference type="HAMAP" id="MF_00416">
    <property type="entry name" value="FlgI"/>
    <property type="match status" value="1"/>
</dbReference>
<keyword evidence="7" id="KW-0969">Cilium</keyword>